<keyword evidence="6 8" id="KW-0720">Serine protease</keyword>
<sequence length="556" mass="56001">MKSLVRGLVVVVAISGAASLAAPAAYGVDDADGLLPAEVSVRKPARVVSTALDGAGRPVVDIRTATDRSAARRYVREGHNRARSIAVELDKTVRTAEVPGGTDPYRADQWDFAKLKLTTAWQRSTGAGVTVAVIDTGVDAAHPDLAGNVLPGIDYVAGTTGVSTDPNGHGTHVAGTIAALTGNGVGVSAVAPSARILPIRVLGADGTGSMADAASGIVYAADHGAQVINMSLGSTDQLAAVTQAIAYARGKGVTVVAAAGNDAQKGSPVSYPGADPGVIAAAATDSADTVATFSNRGSYVDVAAPGVGILSTVPTAKGGYGSMSGTSMASPHVAAVVALLKAYRRAWRPDQIEQALESSAVDLGTPGKDTSYGWGRVDPVAALAKAAPGTAIAVSSGGRDVAYGTRLTTRYTVVSEGRPLAGRAAQVCVASGNKAFGCTSMTTTANGTVTVAATATANRRVRLTVAGVTTPVTSYVVRPRLTVAKAGARKMRIAMTGVGGQRLSVQRWTGKGWRAVRTYPAASSRLVTGLVAGATYRVVAPASAMLSSKTSGAVKV</sequence>
<dbReference type="EMBL" id="OBDY01000024">
    <property type="protein sequence ID" value="SNY62822.1"/>
    <property type="molecule type" value="Genomic_DNA"/>
</dbReference>
<name>A0A285JR75_9ACTN</name>
<feature type="chain" id="PRO_5039134717" evidence="10">
    <location>
        <begin position="25"/>
        <end position="556"/>
    </location>
</feature>
<dbReference type="PROSITE" id="PS51892">
    <property type="entry name" value="SUBTILASE"/>
    <property type="match status" value="1"/>
</dbReference>
<dbReference type="GO" id="GO:0006508">
    <property type="term" value="P:proteolysis"/>
    <property type="evidence" value="ECO:0007669"/>
    <property type="project" value="UniProtKB-KW"/>
</dbReference>
<gene>
    <name evidence="12" type="ORF">SAMN05421748_12437</name>
</gene>
<organism evidence="12 13">
    <name type="scientific">Paractinoplanes atraurantiacus</name>
    <dbReference type="NCBI Taxonomy" id="1036182"/>
    <lineage>
        <taxon>Bacteria</taxon>
        <taxon>Bacillati</taxon>
        <taxon>Actinomycetota</taxon>
        <taxon>Actinomycetes</taxon>
        <taxon>Micromonosporales</taxon>
        <taxon>Micromonosporaceae</taxon>
        <taxon>Paractinoplanes</taxon>
    </lineage>
</organism>
<keyword evidence="3" id="KW-0964">Secreted</keyword>
<protein>
    <submittedName>
        <fullName evidence="12">Type VII secretion-associated serine protease mycosin</fullName>
    </submittedName>
</protein>
<evidence type="ECO:0000256" key="4">
    <source>
        <dbReference type="ARBA" id="ARBA00022670"/>
    </source>
</evidence>
<dbReference type="InterPro" id="IPR022398">
    <property type="entry name" value="Peptidase_S8_His-AS"/>
</dbReference>
<dbReference type="InterPro" id="IPR034084">
    <property type="entry name" value="Thermitase-like_dom"/>
</dbReference>
<evidence type="ECO:0000256" key="9">
    <source>
        <dbReference type="RuleBase" id="RU003355"/>
    </source>
</evidence>
<dbReference type="InterPro" id="IPR023827">
    <property type="entry name" value="Peptidase_S8_Asp-AS"/>
</dbReference>
<dbReference type="SUPFAM" id="SSF52743">
    <property type="entry name" value="Subtilisin-like"/>
    <property type="match status" value="1"/>
</dbReference>
<proteinExistence type="inferred from homology"/>
<dbReference type="InterPro" id="IPR050131">
    <property type="entry name" value="Peptidase_S8_subtilisin-like"/>
</dbReference>
<evidence type="ECO:0000256" key="3">
    <source>
        <dbReference type="ARBA" id="ARBA00022525"/>
    </source>
</evidence>
<dbReference type="GO" id="GO:0004252">
    <property type="term" value="F:serine-type endopeptidase activity"/>
    <property type="evidence" value="ECO:0007669"/>
    <property type="project" value="UniProtKB-UniRule"/>
</dbReference>
<keyword evidence="10" id="KW-0732">Signal</keyword>
<dbReference type="InterPro" id="IPR015500">
    <property type="entry name" value="Peptidase_S8_subtilisin-rel"/>
</dbReference>
<evidence type="ECO:0000313" key="13">
    <source>
        <dbReference type="Proteomes" id="UP000219612"/>
    </source>
</evidence>
<feature type="active site" description="Charge relay system" evidence="7 8">
    <location>
        <position position="327"/>
    </location>
</feature>
<dbReference type="PROSITE" id="PS00136">
    <property type="entry name" value="SUBTILASE_ASP"/>
    <property type="match status" value="1"/>
</dbReference>
<comment type="similarity">
    <text evidence="2 8 9">Belongs to the peptidase S8 family.</text>
</comment>
<evidence type="ECO:0000256" key="7">
    <source>
        <dbReference type="PIRSR" id="PIRSR615500-1"/>
    </source>
</evidence>
<keyword evidence="5 8" id="KW-0378">Hydrolase</keyword>
<dbReference type="PROSITE" id="PS00137">
    <property type="entry name" value="SUBTILASE_HIS"/>
    <property type="match status" value="1"/>
</dbReference>
<feature type="active site" description="Charge relay system" evidence="7 8">
    <location>
        <position position="169"/>
    </location>
</feature>
<evidence type="ECO:0000256" key="10">
    <source>
        <dbReference type="SAM" id="SignalP"/>
    </source>
</evidence>
<dbReference type="GO" id="GO:0005576">
    <property type="term" value="C:extracellular region"/>
    <property type="evidence" value="ECO:0007669"/>
    <property type="project" value="UniProtKB-SubCell"/>
</dbReference>
<dbReference type="PANTHER" id="PTHR43806">
    <property type="entry name" value="PEPTIDASE S8"/>
    <property type="match status" value="1"/>
</dbReference>
<evidence type="ECO:0000256" key="6">
    <source>
        <dbReference type="ARBA" id="ARBA00022825"/>
    </source>
</evidence>
<evidence type="ECO:0000256" key="1">
    <source>
        <dbReference type="ARBA" id="ARBA00004613"/>
    </source>
</evidence>
<reference evidence="12 13" key="1">
    <citation type="submission" date="2017-09" db="EMBL/GenBank/DDBJ databases">
        <authorList>
            <person name="Ehlers B."/>
            <person name="Leendertz F.H."/>
        </authorList>
    </citation>
    <scope>NUCLEOTIDE SEQUENCE [LARGE SCALE GENOMIC DNA]</scope>
    <source>
        <strain evidence="12 13">CGMCC 4.6857</strain>
    </source>
</reference>
<dbReference type="PANTHER" id="PTHR43806:SF11">
    <property type="entry name" value="CEREVISIN-RELATED"/>
    <property type="match status" value="1"/>
</dbReference>
<feature type="active site" description="Charge relay system" evidence="7 8">
    <location>
        <position position="135"/>
    </location>
</feature>
<comment type="subcellular location">
    <subcellularLocation>
        <location evidence="1">Secreted</location>
    </subcellularLocation>
</comment>
<dbReference type="AlphaFoldDB" id="A0A285JR75"/>
<accession>A0A285JR75</accession>
<evidence type="ECO:0000313" key="12">
    <source>
        <dbReference type="EMBL" id="SNY62822.1"/>
    </source>
</evidence>
<dbReference type="Gene3D" id="3.40.50.200">
    <property type="entry name" value="Peptidase S8/S53 domain"/>
    <property type="match status" value="1"/>
</dbReference>
<feature type="domain" description="Peptidase S8/S53" evidence="11">
    <location>
        <begin position="126"/>
        <end position="375"/>
    </location>
</feature>
<dbReference type="Pfam" id="PF00082">
    <property type="entry name" value="Peptidase_S8"/>
    <property type="match status" value="1"/>
</dbReference>
<dbReference type="PRINTS" id="PR00723">
    <property type="entry name" value="SUBTILISIN"/>
</dbReference>
<evidence type="ECO:0000256" key="2">
    <source>
        <dbReference type="ARBA" id="ARBA00011073"/>
    </source>
</evidence>
<dbReference type="RefSeq" id="WP_097326733.1">
    <property type="nucleotide sequence ID" value="NZ_OBDY01000024.1"/>
</dbReference>
<dbReference type="InterPro" id="IPR000209">
    <property type="entry name" value="Peptidase_S8/S53_dom"/>
</dbReference>
<dbReference type="Proteomes" id="UP000219612">
    <property type="component" value="Unassembled WGS sequence"/>
</dbReference>
<keyword evidence="4 8" id="KW-0645">Protease</keyword>
<evidence type="ECO:0000256" key="5">
    <source>
        <dbReference type="ARBA" id="ARBA00022801"/>
    </source>
</evidence>
<evidence type="ECO:0000259" key="11">
    <source>
        <dbReference type="Pfam" id="PF00082"/>
    </source>
</evidence>
<feature type="signal peptide" evidence="10">
    <location>
        <begin position="1"/>
        <end position="24"/>
    </location>
</feature>
<keyword evidence="13" id="KW-1185">Reference proteome</keyword>
<dbReference type="PROSITE" id="PS00138">
    <property type="entry name" value="SUBTILASE_SER"/>
    <property type="match status" value="1"/>
</dbReference>
<dbReference type="InterPro" id="IPR036852">
    <property type="entry name" value="Peptidase_S8/S53_dom_sf"/>
</dbReference>
<evidence type="ECO:0000256" key="8">
    <source>
        <dbReference type="PROSITE-ProRule" id="PRU01240"/>
    </source>
</evidence>
<dbReference type="CDD" id="cd07484">
    <property type="entry name" value="Peptidases_S8_Thermitase_like"/>
    <property type="match status" value="1"/>
</dbReference>
<dbReference type="InterPro" id="IPR023828">
    <property type="entry name" value="Peptidase_S8_Ser-AS"/>
</dbReference>
<dbReference type="OrthoDB" id="5240330at2"/>